<proteinExistence type="predicted"/>
<reference evidence="1" key="1">
    <citation type="submission" date="2020-05" db="EMBL/GenBank/DDBJ databases">
        <title>Large-scale comparative analyses of tick genomes elucidate their genetic diversity and vector capacities.</title>
        <authorList>
            <person name="Jia N."/>
            <person name="Wang J."/>
            <person name="Shi W."/>
            <person name="Du L."/>
            <person name="Sun Y."/>
            <person name="Zhan W."/>
            <person name="Jiang J."/>
            <person name="Wang Q."/>
            <person name="Zhang B."/>
            <person name="Ji P."/>
            <person name="Sakyi L.B."/>
            <person name="Cui X."/>
            <person name="Yuan T."/>
            <person name="Jiang B."/>
            <person name="Yang W."/>
            <person name="Lam T.T.-Y."/>
            <person name="Chang Q."/>
            <person name="Ding S."/>
            <person name="Wang X."/>
            <person name="Zhu J."/>
            <person name="Ruan X."/>
            <person name="Zhao L."/>
            <person name="Wei J."/>
            <person name="Que T."/>
            <person name="Du C."/>
            <person name="Cheng J."/>
            <person name="Dai P."/>
            <person name="Han X."/>
            <person name="Huang E."/>
            <person name="Gao Y."/>
            <person name="Liu J."/>
            <person name="Shao H."/>
            <person name="Ye R."/>
            <person name="Li L."/>
            <person name="Wei W."/>
            <person name="Wang X."/>
            <person name="Wang C."/>
            <person name="Yang T."/>
            <person name="Huo Q."/>
            <person name="Li W."/>
            <person name="Guo W."/>
            <person name="Chen H."/>
            <person name="Zhou L."/>
            <person name="Ni X."/>
            <person name="Tian J."/>
            <person name="Zhou Y."/>
            <person name="Sheng Y."/>
            <person name="Liu T."/>
            <person name="Pan Y."/>
            <person name="Xia L."/>
            <person name="Li J."/>
            <person name="Zhao F."/>
            <person name="Cao W."/>
        </authorList>
    </citation>
    <scope>NUCLEOTIDE SEQUENCE</scope>
    <source>
        <strain evidence="1">Dsil-2018</strain>
    </source>
</reference>
<name>A0ACB8DIG1_DERSI</name>
<keyword evidence="2" id="KW-1185">Reference proteome</keyword>
<accession>A0ACB8DIG1</accession>
<dbReference type="EMBL" id="CM023480">
    <property type="protein sequence ID" value="KAH7970232.1"/>
    <property type="molecule type" value="Genomic_DNA"/>
</dbReference>
<sequence>MTMTIRGCLWLGFCSTTQRLRLSQPLDFCTERSKTSTASAAVPTEMSSRPIGQRPRPQLIRERVAAAVAVPEELRHWAEDLPWRRAMHAAIAAAVIVGVCVAALIMAQTPEVEQPICDEDCMLYTKLLNETMDWSVDPCQDFYRFVCGRFKNKLSVRHQISYRFVQAIADLARQVDVPAEGQTAAQKAARLFKTCNDIATQDTDYVPRIRGYMRDANLHWPQHPETRDIESVDVVTRPTGGIDEFQHHVLNLGLGSPAHRTYFETLYAHYGVGVVEGVTFEEMLHYEDQIMAPLLRAYYAPPRRYVFERNHSDTSGTWERWTSVIEEFYHLSGNERIEISTTHQDYFKVFVELITTKETIVELVLGWIAVQYTSPFANRQLIANYHNTLQHAEVYHRSSCFILTSYLMGIALFLPFLQRVYTEPVRTDVHHIAREVRRTVYQTLELGTYPWAELDVVFKYMEIARVDDIEARFGAAFMHALIHYSDSEIKAF</sequence>
<protein>
    <submittedName>
        <fullName evidence="1">Uncharacterized protein</fullName>
    </submittedName>
</protein>
<evidence type="ECO:0000313" key="2">
    <source>
        <dbReference type="Proteomes" id="UP000821865"/>
    </source>
</evidence>
<organism evidence="1 2">
    <name type="scientific">Dermacentor silvarum</name>
    <name type="common">Tick</name>
    <dbReference type="NCBI Taxonomy" id="543639"/>
    <lineage>
        <taxon>Eukaryota</taxon>
        <taxon>Metazoa</taxon>
        <taxon>Ecdysozoa</taxon>
        <taxon>Arthropoda</taxon>
        <taxon>Chelicerata</taxon>
        <taxon>Arachnida</taxon>
        <taxon>Acari</taxon>
        <taxon>Parasitiformes</taxon>
        <taxon>Ixodida</taxon>
        <taxon>Ixodoidea</taxon>
        <taxon>Ixodidae</taxon>
        <taxon>Rhipicephalinae</taxon>
        <taxon>Dermacentor</taxon>
    </lineage>
</organism>
<dbReference type="Proteomes" id="UP000821865">
    <property type="component" value="Chromosome 11"/>
</dbReference>
<gene>
    <name evidence="1" type="ORF">HPB49_001377</name>
</gene>
<comment type="caution">
    <text evidence="1">The sequence shown here is derived from an EMBL/GenBank/DDBJ whole genome shotgun (WGS) entry which is preliminary data.</text>
</comment>
<evidence type="ECO:0000313" key="1">
    <source>
        <dbReference type="EMBL" id="KAH7970232.1"/>
    </source>
</evidence>